<dbReference type="InterPro" id="IPR037138">
    <property type="entry name" value="His_deacetylse_dom_sf"/>
</dbReference>
<keyword evidence="2" id="KW-0812">Transmembrane</keyword>
<feature type="transmembrane region" description="Helical" evidence="2">
    <location>
        <begin position="284"/>
        <end position="302"/>
    </location>
</feature>
<keyword evidence="5" id="KW-1185">Reference proteome</keyword>
<dbReference type="OrthoDB" id="424012at2759"/>
<dbReference type="PANTHER" id="PTHR10625:SF10">
    <property type="entry name" value="HISTONE DEACETYLASE HDAC1"/>
    <property type="match status" value="1"/>
</dbReference>
<dbReference type="Proteomes" id="UP000789595">
    <property type="component" value="Unassembled WGS sequence"/>
</dbReference>
<comment type="caution">
    <text evidence="4">The sequence shown here is derived from an EMBL/GenBank/DDBJ whole genome shotgun (WGS) entry which is preliminary data.</text>
</comment>
<evidence type="ECO:0000256" key="1">
    <source>
        <dbReference type="SAM" id="MobiDB-lite"/>
    </source>
</evidence>
<evidence type="ECO:0000313" key="4">
    <source>
        <dbReference type="EMBL" id="CAH0367524.1"/>
    </source>
</evidence>
<feature type="region of interest" description="Disordered" evidence="1">
    <location>
        <begin position="423"/>
        <end position="496"/>
    </location>
</feature>
<evidence type="ECO:0000313" key="5">
    <source>
        <dbReference type="Proteomes" id="UP000789595"/>
    </source>
</evidence>
<dbReference type="AlphaFoldDB" id="A0A8J2WUA7"/>
<feature type="compositionally biased region" description="Pro residues" evidence="1">
    <location>
        <begin position="487"/>
        <end position="496"/>
    </location>
</feature>
<evidence type="ECO:0000256" key="2">
    <source>
        <dbReference type="SAM" id="Phobius"/>
    </source>
</evidence>
<reference evidence="4" key="1">
    <citation type="submission" date="2021-11" db="EMBL/GenBank/DDBJ databases">
        <authorList>
            <consortium name="Genoscope - CEA"/>
            <person name="William W."/>
        </authorList>
    </citation>
    <scope>NUCLEOTIDE SEQUENCE</scope>
</reference>
<dbReference type="Gene3D" id="3.40.800.20">
    <property type="entry name" value="Histone deacetylase domain"/>
    <property type="match status" value="1"/>
</dbReference>
<dbReference type="Pfam" id="PF00850">
    <property type="entry name" value="Hist_deacetyl"/>
    <property type="match status" value="1"/>
</dbReference>
<accession>A0A8J2WUA7</accession>
<name>A0A8J2WUA7_9STRA</name>
<evidence type="ECO:0000259" key="3">
    <source>
        <dbReference type="Pfam" id="PF00850"/>
    </source>
</evidence>
<organism evidence="4 5">
    <name type="scientific">Pelagomonas calceolata</name>
    <dbReference type="NCBI Taxonomy" id="35677"/>
    <lineage>
        <taxon>Eukaryota</taxon>
        <taxon>Sar</taxon>
        <taxon>Stramenopiles</taxon>
        <taxon>Ochrophyta</taxon>
        <taxon>Pelagophyceae</taxon>
        <taxon>Pelagomonadales</taxon>
        <taxon>Pelagomonadaceae</taxon>
        <taxon>Pelagomonas</taxon>
    </lineage>
</organism>
<keyword evidence="2" id="KW-0472">Membrane</keyword>
<dbReference type="GO" id="GO:0004407">
    <property type="term" value="F:histone deacetylase activity"/>
    <property type="evidence" value="ECO:0007669"/>
    <property type="project" value="TreeGrafter"/>
</dbReference>
<dbReference type="SUPFAM" id="SSF52768">
    <property type="entry name" value="Arginase/deacetylase"/>
    <property type="match status" value="1"/>
</dbReference>
<feature type="domain" description="Histone deacetylase" evidence="3">
    <location>
        <begin position="30"/>
        <end position="358"/>
    </location>
</feature>
<protein>
    <recommendedName>
        <fullName evidence="3">Histone deacetylase domain-containing protein</fullName>
    </recommendedName>
</protein>
<dbReference type="EMBL" id="CAKKNE010000002">
    <property type="protein sequence ID" value="CAH0367524.1"/>
    <property type="molecule type" value="Genomic_DNA"/>
</dbReference>
<gene>
    <name evidence="4" type="ORF">PECAL_2P05490</name>
</gene>
<proteinExistence type="predicted"/>
<dbReference type="InterPro" id="IPR000286">
    <property type="entry name" value="HDACs"/>
</dbReference>
<feature type="compositionally biased region" description="Pro residues" evidence="1">
    <location>
        <begin position="439"/>
        <end position="450"/>
    </location>
</feature>
<dbReference type="GO" id="GO:0040029">
    <property type="term" value="P:epigenetic regulation of gene expression"/>
    <property type="evidence" value="ECO:0007669"/>
    <property type="project" value="TreeGrafter"/>
</dbReference>
<sequence>MAARARRGDNSKRTLFVTHPHCAEHRIAHHPEQPKRVEAIEAAVLAHFGERSADFAHDPSPPDATAEALGRFHTKKHLSKLEGLFDKVEESAQAPLMDPRRGRTKRRTMLSIDEDTAVMPRSRAAALSAAGGACRAVDAVLGQENYHSAFACVRPPGHHATPSRAMGFCLYNNAGVAALHARATYGIQRVAVVDVDVHHGNGTEAFFRDDADLFYASFHQSGDDFYPGTGLAKGAKQGFSRGRELSVNGAKVAGETGINNNVVNCPLGRGAGLRAIRRVMEEKILPALSAFAPGLVIISLGFDALAKDPIGGLNLDPHDYAYLTRSIQDAAQCKLISVLEGGYDVREIARGAVAHVSELARLAKGAKPSDDLRRLRGASVISELSSGESWGSEQSYGDEDDDVNTLVANMSLDSVADGAMARSPTANRMSMDSVAERPATPPLLPQPPPRRSPRGVSPGVLPVEYGADGSPLRRSPRVSNGHAVASQPPPAMPRIE</sequence>
<dbReference type="PRINTS" id="PR01270">
    <property type="entry name" value="HDASUPER"/>
</dbReference>
<dbReference type="InterPro" id="IPR023801">
    <property type="entry name" value="His_deacetylse_dom"/>
</dbReference>
<dbReference type="InterPro" id="IPR023696">
    <property type="entry name" value="Ureohydrolase_dom_sf"/>
</dbReference>
<dbReference type="PANTHER" id="PTHR10625">
    <property type="entry name" value="HISTONE DEACETYLASE HDAC1-RELATED"/>
    <property type="match status" value="1"/>
</dbReference>
<keyword evidence="2" id="KW-1133">Transmembrane helix</keyword>